<evidence type="ECO:0000256" key="1">
    <source>
        <dbReference type="SAM" id="MobiDB-lite"/>
    </source>
</evidence>
<dbReference type="RefSeq" id="WP_344514636.1">
    <property type="nucleotide sequence ID" value="NZ_BAAAQD010000048.1"/>
</dbReference>
<accession>A0ABN2DAH9</accession>
<name>A0ABN2DAH9_9ACTN</name>
<feature type="compositionally biased region" description="Low complexity" evidence="1">
    <location>
        <begin position="257"/>
        <end position="276"/>
    </location>
</feature>
<keyword evidence="3" id="KW-1185">Reference proteome</keyword>
<feature type="compositionally biased region" description="Low complexity" evidence="1">
    <location>
        <begin position="231"/>
        <end position="249"/>
    </location>
</feature>
<evidence type="ECO:0000313" key="3">
    <source>
        <dbReference type="Proteomes" id="UP001501470"/>
    </source>
</evidence>
<proteinExistence type="predicted"/>
<sequence>MPDRIRDELLAELAGRPLDGRAVAAQLVDVAERGLVTLRWHEQPAGLWAVDVSHTRGPATRIGAADAALLGELFGPEREVSLHRHAAAGAARKLYLRARRSGETAGLWQTVPPAWDQPRGTLATLVVAVTGVVAGAALSEGAATAATAAAIGLPTAAGLYLVVRRLLTGPRLTAQGRAAAAEVLDRAERCRAHGGSLADHVAFGTVQRRPAGAHPPPWVDGLPWCEPSTPQQDTAQQDIAQQDAAQQDTAHQDTAHQDTANQDTAQQDTANRRAIGAMADRIAAAFRPASRSPDIAGGGGGS</sequence>
<feature type="region of interest" description="Disordered" evidence="1">
    <location>
        <begin position="208"/>
        <end position="276"/>
    </location>
</feature>
<comment type="caution">
    <text evidence="2">The sequence shown here is derived from an EMBL/GenBank/DDBJ whole genome shotgun (WGS) entry which is preliminary data.</text>
</comment>
<dbReference type="EMBL" id="BAAAQD010000048">
    <property type="protein sequence ID" value="GAA1572329.1"/>
    <property type="molecule type" value="Genomic_DNA"/>
</dbReference>
<evidence type="ECO:0000313" key="2">
    <source>
        <dbReference type="EMBL" id="GAA1572329.1"/>
    </source>
</evidence>
<dbReference type="Proteomes" id="UP001501470">
    <property type="component" value="Unassembled WGS sequence"/>
</dbReference>
<organism evidence="2 3">
    <name type="scientific">Dactylosporangium maewongense</name>
    <dbReference type="NCBI Taxonomy" id="634393"/>
    <lineage>
        <taxon>Bacteria</taxon>
        <taxon>Bacillati</taxon>
        <taxon>Actinomycetota</taxon>
        <taxon>Actinomycetes</taxon>
        <taxon>Micromonosporales</taxon>
        <taxon>Micromonosporaceae</taxon>
        <taxon>Dactylosporangium</taxon>
    </lineage>
</organism>
<gene>
    <name evidence="2" type="ORF">GCM10009827_112920</name>
</gene>
<reference evidence="2 3" key="1">
    <citation type="journal article" date="2019" name="Int. J. Syst. Evol. Microbiol.">
        <title>The Global Catalogue of Microorganisms (GCM) 10K type strain sequencing project: providing services to taxonomists for standard genome sequencing and annotation.</title>
        <authorList>
            <consortium name="The Broad Institute Genomics Platform"/>
            <consortium name="The Broad Institute Genome Sequencing Center for Infectious Disease"/>
            <person name="Wu L."/>
            <person name="Ma J."/>
        </authorList>
    </citation>
    <scope>NUCLEOTIDE SEQUENCE [LARGE SCALE GENOMIC DNA]</scope>
    <source>
        <strain evidence="2 3">JCM 15933</strain>
    </source>
</reference>
<protein>
    <submittedName>
        <fullName evidence="2">Uncharacterized protein</fullName>
    </submittedName>
</protein>